<name>A0ABX2F876_9PSEU</name>
<evidence type="ECO:0000256" key="9">
    <source>
        <dbReference type="SAM" id="Phobius"/>
    </source>
</evidence>
<evidence type="ECO:0000256" key="8">
    <source>
        <dbReference type="SAM" id="MobiDB-lite"/>
    </source>
</evidence>
<keyword evidence="9" id="KW-0472">Membrane</keyword>
<evidence type="ECO:0000256" key="3">
    <source>
        <dbReference type="ARBA" id="ARBA00022679"/>
    </source>
</evidence>
<feature type="transmembrane region" description="Helical" evidence="9">
    <location>
        <begin position="343"/>
        <end position="364"/>
    </location>
</feature>
<dbReference type="InterPro" id="IPR000719">
    <property type="entry name" value="Prot_kinase_dom"/>
</dbReference>
<evidence type="ECO:0000259" key="10">
    <source>
        <dbReference type="PROSITE" id="PS50011"/>
    </source>
</evidence>
<keyword evidence="2 11" id="KW-0723">Serine/threonine-protein kinase</keyword>
<evidence type="ECO:0000313" key="12">
    <source>
        <dbReference type="Proteomes" id="UP000763557"/>
    </source>
</evidence>
<dbReference type="Gene3D" id="1.10.510.10">
    <property type="entry name" value="Transferase(Phosphotransferase) domain 1"/>
    <property type="match status" value="1"/>
</dbReference>
<feature type="domain" description="Protein kinase" evidence="10">
    <location>
        <begin position="14"/>
        <end position="270"/>
    </location>
</feature>
<dbReference type="RefSeq" id="WP_173135174.1">
    <property type="nucleotide sequence ID" value="NZ_CBCSGW010000002.1"/>
</dbReference>
<keyword evidence="4 7" id="KW-0547">Nucleotide-binding</keyword>
<dbReference type="InterPro" id="IPR008271">
    <property type="entry name" value="Ser/Thr_kinase_AS"/>
</dbReference>
<dbReference type="CDD" id="cd14014">
    <property type="entry name" value="STKc_PknB_like"/>
    <property type="match status" value="1"/>
</dbReference>
<evidence type="ECO:0000256" key="6">
    <source>
        <dbReference type="ARBA" id="ARBA00022840"/>
    </source>
</evidence>
<keyword evidence="3" id="KW-0808">Transferase</keyword>
<evidence type="ECO:0000256" key="5">
    <source>
        <dbReference type="ARBA" id="ARBA00022777"/>
    </source>
</evidence>
<dbReference type="Proteomes" id="UP000763557">
    <property type="component" value="Unassembled WGS sequence"/>
</dbReference>
<dbReference type="InterPro" id="IPR011009">
    <property type="entry name" value="Kinase-like_dom_sf"/>
</dbReference>
<organism evidence="11 12">
    <name type="scientific">Kibdelosporangium persicum</name>
    <dbReference type="NCBI Taxonomy" id="2698649"/>
    <lineage>
        <taxon>Bacteria</taxon>
        <taxon>Bacillati</taxon>
        <taxon>Actinomycetota</taxon>
        <taxon>Actinomycetes</taxon>
        <taxon>Pseudonocardiales</taxon>
        <taxon>Pseudonocardiaceae</taxon>
        <taxon>Kibdelosporangium</taxon>
    </lineage>
</organism>
<gene>
    <name evidence="11" type="ORF">GC106_46380</name>
</gene>
<evidence type="ECO:0000256" key="4">
    <source>
        <dbReference type="ARBA" id="ARBA00022741"/>
    </source>
</evidence>
<dbReference type="SUPFAM" id="SSF56112">
    <property type="entry name" value="Protein kinase-like (PK-like)"/>
    <property type="match status" value="1"/>
</dbReference>
<feature type="region of interest" description="Disordered" evidence="8">
    <location>
        <begin position="366"/>
        <end position="388"/>
    </location>
</feature>
<dbReference type="Gene3D" id="3.30.200.20">
    <property type="entry name" value="Phosphorylase Kinase, domain 1"/>
    <property type="match status" value="1"/>
</dbReference>
<dbReference type="PANTHER" id="PTHR43289">
    <property type="entry name" value="MITOGEN-ACTIVATED PROTEIN KINASE KINASE KINASE 20-RELATED"/>
    <property type="match status" value="1"/>
</dbReference>
<comment type="caution">
    <text evidence="11">The sequence shown here is derived from an EMBL/GenBank/DDBJ whole genome shotgun (WGS) entry which is preliminary data.</text>
</comment>
<evidence type="ECO:0000256" key="2">
    <source>
        <dbReference type="ARBA" id="ARBA00022527"/>
    </source>
</evidence>
<keyword evidence="6 7" id="KW-0067">ATP-binding</keyword>
<dbReference type="PROSITE" id="PS00108">
    <property type="entry name" value="PROTEIN_KINASE_ST"/>
    <property type="match status" value="1"/>
</dbReference>
<proteinExistence type="predicted"/>
<dbReference type="PANTHER" id="PTHR43289:SF6">
    <property type="entry name" value="SERINE_THREONINE-PROTEIN KINASE NEKL-3"/>
    <property type="match status" value="1"/>
</dbReference>
<protein>
    <recommendedName>
        <fullName evidence="1">non-specific serine/threonine protein kinase</fullName>
        <ecNumber evidence="1">2.7.11.1</ecNumber>
    </recommendedName>
</protein>
<dbReference type="PROSITE" id="PS50011">
    <property type="entry name" value="PROTEIN_KINASE_DOM"/>
    <property type="match status" value="1"/>
</dbReference>
<dbReference type="GO" id="GO:0004674">
    <property type="term" value="F:protein serine/threonine kinase activity"/>
    <property type="evidence" value="ECO:0007669"/>
    <property type="project" value="UniProtKB-KW"/>
</dbReference>
<dbReference type="EMBL" id="JAAATY010000014">
    <property type="protein sequence ID" value="NRN67398.1"/>
    <property type="molecule type" value="Genomic_DNA"/>
</dbReference>
<keyword evidence="9" id="KW-0812">Transmembrane</keyword>
<evidence type="ECO:0000256" key="1">
    <source>
        <dbReference type="ARBA" id="ARBA00012513"/>
    </source>
</evidence>
<dbReference type="EC" id="2.7.11.1" evidence="1"/>
<sequence length="543" mass="59147">MTEGEGKLVGGRYRLAKEPIGHGGMGAVWRAHDEYLHRDVAIKELTLRESYGPGESESAVRRMLREARAAAKLRHPGIVTVHDVVTEDGLPWIVMELIEGRSLADILNTDGPLPIEQAAQVGLQVLRALDAAHQRGVLHRDVKPGNIMIDGERVVLTDFGIAVMDGASALTGTGQMPGSPEFIAPERIDGREATRAADIWSVGVTLYSAVVGRSPFKRNDIQSTLAAAASREPDPDPRIGRLWPVIQGLLRKQPAERMAATDAIDRLVKIAGPMTVRTDQPKAPAGPETWIDVPSDQITIVDETTPNTRTAPPLLPVYQAPAVHGDITLDPIPLKPPRKHRGLVISLGALLVVAIAVVVVALTGKPPPVAQEKPQQPTSTTPPRPKVPLVEQREVLGFTIGVPADWTRSDSTQDTLSDVLYVGKTSDPKVGAPEIQIRRDNAGGTATPKAYIEALEKNVATARENLDFQPHFKNDNQLEYEYRTASGDVWFHVMIRVAGQKDGALYILRFTQHAADRNTLRAAWDSVRPVAVEMFDSFRLNTT</sequence>
<reference evidence="11 12" key="1">
    <citation type="submission" date="2020-01" db="EMBL/GenBank/DDBJ databases">
        <title>Kibdelosporangium persica a novel Actinomycetes from a hot desert in Iran.</title>
        <authorList>
            <person name="Safaei N."/>
            <person name="Zaburannyi N."/>
            <person name="Mueller R."/>
            <person name="Wink J."/>
        </authorList>
    </citation>
    <scope>NUCLEOTIDE SEQUENCE [LARGE SCALE GENOMIC DNA]</scope>
    <source>
        <strain evidence="11 12">4NS15</strain>
    </source>
</reference>
<dbReference type="Pfam" id="PF00069">
    <property type="entry name" value="Pkinase"/>
    <property type="match status" value="1"/>
</dbReference>
<keyword evidence="5 11" id="KW-0418">Kinase</keyword>
<accession>A0ABX2F876</accession>
<dbReference type="InterPro" id="IPR017441">
    <property type="entry name" value="Protein_kinase_ATP_BS"/>
</dbReference>
<dbReference type="SMART" id="SM00220">
    <property type="entry name" value="S_TKc"/>
    <property type="match status" value="1"/>
</dbReference>
<evidence type="ECO:0000256" key="7">
    <source>
        <dbReference type="PROSITE-ProRule" id="PRU10141"/>
    </source>
</evidence>
<feature type="binding site" evidence="7">
    <location>
        <position position="43"/>
    </location>
    <ligand>
        <name>ATP</name>
        <dbReference type="ChEBI" id="CHEBI:30616"/>
    </ligand>
</feature>
<keyword evidence="9" id="KW-1133">Transmembrane helix</keyword>
<dbReference type="PROSITE" id="PS00107">
    <property type="entry name" value="PROTEIN_KINASE_ATP"/>
    <property type="match status" value="1"/>
</dbReference>
<evidence type="ECO:0000313" key="11">
    <source>
        <dbReference type="EMBL" id="NRN67398.1"/>
    </source>
</evidence>
<keyword evidence="12" id="KW-1185">Reference proteome</keyword>